<keyword evidence="2" id="KW-1185">Reference proteome</keyword>
<gene>
    <name evidence="1" type="ORF">NSP04_14905</name>
</gene>
<evidence type="ECO:0000313" key="1">
    <source>
        <dbReference type="EMBL" id="MCR2747938.1"/>
    </source>
</evidence>
<dbReference type="EMBL" id="JANKHG010000027">
    <property type="protein sequence ID" value="MCR2747938.1"/>
    <property type="molecule type" value="Genomic_DNA"/>
</dbReference>
<comment type="caution">
    <text evidence="1">The sequence shown here is derived from an EMBL/GenBank/DDBJ whole genome shotgun (WGS) entry which is preliminary data.</text>
</comment>
<protein>
    <submittedName>
        <fullName evidence="1">Uncharacterized protein</fullName>
    </submittedName>
</protein>
<accession>A0ABT1XKW5</accession>
<dbReference type="Proteomes" id="UP001165267">
    <property type="component" value="Unassembled WGS sequence"/>
</dbReference>
<name>A0ABT1XKW5_9BURK</name>
<organism evidence="1 2">
    <name type="scientific">Limnobacter parvus</name>
    <dbReference type="NCBI Taxonomy" id="2939690"/>
    <lineage>
        <taxon>Bacteria</taxon>
        <taxon>Pseudomonadati</taxon>
        <taxon>Pseudomonadota</taxon>
        <taxon>Betaproteobacteria</taxon>
        <taxon>Burkholderiales</taxon>
        <taxon>Burkholderiaceae</taxon>
        <taxon>Limnobacter</taxon>
    </lineage>
</organism>
<proteinExistence type="predicted"/>
<sequence>MQIPGQIWVQINIVEALNADAVRSGSSLMHMLEQIQQKRQAIQLQIETAQAQLKLLNQFEDELRRSPESIKCEFPVDPSPRGRL</sequence>
<dbReference type="RefSeq" id="WP_257513149.1">
    <property type="nucleotide sequence ID" value="NZ_JANKHG010000027.1"/>
</dbReference>
<reference evidence="1" key="1">
    <citation type="submission" date="2022-07" db="EMBL/GenBank/DDBJ databases">
        <authorList>
            <person name="Xamxidin M."/>
        </authorList>
    </citation>
    <scope>NUCLEOTIDE SEQUENCE</scope>
    <source>
        <strain evidence="1">YS8-69</strain>
    </source>
</reference>
<evidence type="ECO:0000313" key="2">
    <source>
        <dbReference type="Proteomes" id="UP001165267"/>
    </source>
</evidence>